<dbReference type="RefSeq" id="WP_346754847.1">
    <property type="nucleotide sequence ID" value="NZ_JAUJEA010000013.1"/>
</dbReference>
<protein>
    <submittedName>
        <fullName evidence="3">DUF547 domain-containing protein</fullName>
    </submittedName>
</protein>
<evidence type="ECO:0000313" key="3">
    <source>
        <dbReference type="EMBL" id="MDN5204823.1"/>
    </source>
</evidence>
<keyword evidence="4" id="KW-1185">Reference proteome</keyword>
<dbReference type="EMBL" id="JAUJEA010000013">
    <property type="protein sequence ID" value="MDN5204823.1"/>
    <property type="molecule type" value="Genomic_DNA"/>
</dbReference>
<gene>
    <name evidence="3" type="ORF">QQ008_25760</name>
</gene>
<accession>A0ABT8KWQ1</accession>
<evidence type="ECO:0000256" key="1">
    <source>
        <dbReference type="SAM" id="MobiDB-lite"/>
    </source>
</evidence>
<proteinExistence type="predicted"/>
<dbReference type="Proteomes" id="UP001172082">
    <property type="component" value="Unassembled WGS sequence"/>
</dbReference>
<dbReference type="InterPro" id="IPR006869">
    <property type="entry name" value="DUF547"/>
</dbReference>
<feature type="compositionally biased region" description="Basic and acidic residues" evidence="1">
    <location>
        <begin position="46"/>
        <end position="55"/>
    </location>
</feature>
<dbReference type="PROSITE" id="PS51257">
    <property type="entry name" value="PROKAR_LIPOPROTEIN"/>
    <property type="match status" value="1"/>
</dbReference>
<feature type="compositionally biased region" description="Basic and acidic residues" evidence="1">
    <location>
        <begin position="97"/>
        <end position="119"/>
    </location>
</feature>
<organism evidence="3 4">
    <name type="scientific">Splendidivirga corallicola</name>
    <dbReference type="NCBI Taxonomy" id="3051826"/>
    <lineage>
        <taxon>Bacteria</taxon>
        <taxon>Pseudomonadati</taxon>
        <taxon>Bacteroidota</taxon>
        <taxon>Cytophagia</taxon>
        <taxon>Cytophagales</taxon>
        <taxon>Splendidivirgaceae</taxon>
        <taxon>Splendidivirga</taxon>
    </lineage>
</organism>
<dbReference type="Pfam" id="PF04784">
    <property type="entry name" value="DUF547"/>
    <property type="match status" value="1"/>
</dbReference>
<feature type="compositionally biased region" description="Polar residues" evidence="1">
    <location>
        <begin position="25"/>
        <end position="34"/>
    </location>
</feature>
<feature type="region of interest" description="Disordered" evidence="1">
    <location>
        <begin position="25"/>
        <end position="124"/>
    </location>
</feature>
<name>A0ABT8KWQ1_9BACT</name>
<reference evidence="3" key="1">
    <citation type="submission" date="2023-06" db="EMBL/GenBank/DDBJ databases">
        <title>Genomic of Parafulvivirga corallium.</title>
        <authorList>
            <person name="Wang G."/>
        </authorList>
    </citation>
    <scope>NUCLEOTIDE SEQUENCE</scope>
    <source>
        <strain evidence="3">BMA10</strain>
    </source>
</reference>
<dbReference type="PANTHER" id="PTHR46361">
    <property type="entry name" value="ELECTRON CARRIER/ PROTEIN DISULFIDE OXIDOREDUCTASE"/>
    <property type="match status" value="1"/>
</dbReference>
<sequence length="341" mass="39302">MKSKRYILPLLLWFIFLGCGKNPKTAESNENQKPSKMVVDSVSETTEDHISRKDLMATPDNDEMLNKESDAVSADKRDGITEEGTNEPTKTANTTDSNKEEEQSQKEIKNDQEAKKDTEPENVETVELKPSYEIWDQWMKKYVTSNGQVNYQGLKSEEKEIDGYLNELIIHVPNSNWSTNEKLSFWINVYNAFTISLILDHYPVKSITDIHNGKPWDFAFVDVGANKLTLNQIENEIIRPRFKEPRIHFALNCAALSCPKLLNEAYVPEKLDRQLNAQSAYFINNPNKNTINADQIAISKIFEWYGSDFSDIIAFFNQFSKTKIDDNAKVSFLEYDWQLNE</sequence>
<feature type="compositionally biased region" description="Polar residues" evidence="1">
    <location>
        <begin position="86"/>
        <end position="96"/>
    </location>
</feature>
<evidence type="ECO:0000259" key="2">
    <source>
        <dbReference type="Pfam" id="PF04784"/>
    </source>
</evidence>
<evidence type="ECO:0000313" key="4">
    <source>
        <dbReference type="Proteomes" id="UP001172082"/>
    </source>
</evidence>
<feature type="domain" description="DUF547" evidence="2">
    <location>
        <begin position="175"/>
        <end position="283"/>
    </location>
</feature>
<dbReference type="PANTHER" id="PTHR46361:SF3">
    <property type="entry name" value="ELECTRON CARRIER_ PROTEIN DISULFIDE OXIDOREDUCTASE"/>
    <property type="match status" value="1"/>
</dbReference>
<comment type="caution">
    <text evidence="3">The sequence shown here is derived from an EMBL/GenBank/DDBJ whole genome shotgun (WGS) entry which is preliminary data.</text>
</comment>
<feature type="compositionally biased region" description="Basic and acidic residues" evidence="1">
    <location>
        <begin position="64"/>
        <end position="80"/>
    </location>
</feature>